<evidence type="ECO:0000256" key="4">
    <source>
        <dbReference type="ARBA" id="ARBA00023136"/>
    </source>
</evidence>
<dbReference type="Proteomes" id="UP001219568">
    <property type="component" value="Unassembled WGS sequence"/>
</dbReference>
<accession>A0AAD6NAP8</accession>
<comment type="caution">
    <text evidence="8">The sequence shown here is derived from an EMBL/GenBank/DDBJ whole genome shotgun (WGS) entry which is preliminary data.</text>
</comment>
<feature type="transmembrane region" description="Helical" evidence="6">
    <location>
        <begin position="86"/>
        <end position="106"/>
    </location>
</feature>
<feature type="transmembrane region" description="Helical" evidence="6">
    <location>
        <begin position="210"/>
        <end position="237"/>
    </location>
</feature>
<dbReference type="Gene3D" id="1.20.1250.20">
    <property type="entry name" value="MFS general substrate transporter like domains"/>
    <property type="match status" value="1"/>
</dbReference>
<reference evidence="8" key="2">
    <citation type="submission" date="2023-01" db="EMBL/GenBank/DDBJ databases">
        <authorList>
            <person name="Petersen C."/>
        </authorList>
    </citation>
    <scope>NUCLEOTIDE SEQUENCE</scope>
    <source>
        <strain evidence="8">IBT 15450</strain>
    </source>
</reference>
<feature type="domain" description="Major facilitator superfamily (MFS) profile" evidence="7">
    <location>
        <begin position="88"/>
        <end position="518"/>
    </location>
</feature>
<feature type="region of interest" description="Disordered" evidence="5">
    <location>
        <begin position="535"/>
        <end position="573"/>
    </location>
</feature>
<evidence type="ECO:0000256" key="1">
    <source>
        <dbReference type="ARBA" id="ARBA00004141"/>
    </source>
</evidence>
<feature type="compositionally biased region" description="Low complexity" evidence="5">
    <location>
        <begin position="44"/>
        <end position="53"/>
    </location>
</feature>
<evidence type="ECO:0000256" key="5">
    <source>
        <dbReference type="SAM" id="MobiDB-lite"/>
    </source>
</evidence>
<feature type="transmembrane region" description="Helical" evidence="6">
    <location>
        <begin position="454"/>
        <end position="476"/>
    </location>
</feature>
<evidence type="ECO:0000256" key="6">
    <source>
        <dbReference type="SAM" id="Phobius"/>
    </source>
</evidence>
<dbReference type="InterPro" id="IPR011701">
    <property type="entry name" value="MFS"/>
</dbReference>
<feature type="transmembrane region" description="Helical" evidence="6">
    <location>
        <begin position="419"/>
        <end position="442"/>
    </location>
</feature>
<keyword evidence="9" id="KW-1185">Reference proteome</keyword>
<name>A0AAD6NAP8_PENCN</name>
<dbReference type="GO" id="GO:0022857">
    <property type="term" value="F:transmembrane transporter activity"/>
    <property type="evidence" value="ECO:0007669"/>
    <property type="project" value="InterPro"/>
</dbReference>
<feature type="region of interest" description="Disordered" evidence="5">
    <location>
        <begin position="1"/>
        <end position="60"/>
    </location>
</feature>
<dbReference type="AlphaFoldDB" id="A0AAD6NAP8"/>
<evidence type="ECO:0000313" key="8">
    <source>
        <dbReference type="EMBL" id="KAJ6045189.1"/>
    </source>
</evidence>
<feature type="compositionally biased region" description="Basic and acidic residues" evidence="5">
    <location>
        <begin position="34"/>
        <end position="43"/>
    </location>
</feature>
<keyword evidence="4 6" id="KW-0472">Membrane</keyword>
<dbReference type="PANTHER" id="PTHR23502:SF3">
    <property type="entry name" value="MAJOR FACILITATOR SUPERFAMILY (MFS) PROFILE DOMAIN-CONTAINING PROTEIN-RELATED"/>
    <property type="match status" value="1"/>
</dbReference>
<feature type="transmembrane region" description="Helical" evidence="6">
    <location>
        <begin position="393"/>
        <end position="413"/>
    </location>
</feature>
<comment type="subcellular location">
    <subcellularLocation>
        <location evidence="1">Membrane</location>
        <topology evidence="1">Multi-pass membrane protein</topology>
    </subcellularLocation>
</comment>
<dbReference type="EMBL" id="JAQJZL010000004">
    <property type="protein sequence ID" value="KAJ6045189.1"/>
    <property type="molecule type" value="Genomic_DNA"/>
</dbReference>
<dbReference type="PROSITE" id="PS50850">
    <property type="entry name" value="MFS"/>
    <property type="match status" value="1"/>
</dbReference>
<proteinExistence type="predicted"/>
<evidence type="ECO:0000259" key="7">
    <source>
        <dbReference type="PROSITE" id="PS50850"/>
    </source>
</evidence>
<reference evidence="8" key="1">
    <citation type="journal article" date="2023" name="IMA Fungus">
        <title>Comparative genomic study of the Penicillium genus elucidates a diverse pangenome and 15 lateral gene transfer events.</title>
        <authorList>
            <person name="Petersen C."/>
            <person name="Sorensen T."/>
            <person name="Nielsen M.R."/>
            <person name="Sondergaard T.E."/>
            <person name="Sorensen J.L."/>
            <person name="Fitzpatrick D.A."/>
            <person name="Frisvad J.C."/>
            <person name="Nielsen K.L."/>
        </authorList>
    </citation>
    <scope>NUCLEOTIDE SEQUENCE</scope>
    <source>
        <strain evidence="8">IBT 15450</strain>
    </source>
</reference>
<dbReference type="Pfam" id="PF07690">
    <property type="entry name" value="MFS_1"/>
    <property type="match status" value="1"/>
</dbReference>
<sequence length="573" mass="64551">MVSEDDHPSNANGDLEKQDSSSGHVRSPGGTPRPSHEKKERRSGANGSGSSNGIENGTVDGHRKTELSEVRCYDRLGYSFPWWKKWAIISVIFMVQTSMNFNASFYASSITLFSKHFSISEQAARVGQMAFLVAYAFGCEFWAPFSEEFGRWPIMQLSLFFVNIWQIPCALAPNFGTIVVCRILGGLSSAGGSVTLGMVADMWEPEDQQYAVAFIVLSSVTGSVIAPVVGGFVATFLDWHWNFWIQLILGGSVQIMHFFVPETRCSILVTREARRRRKHGEMVWSGDELKKTRMSFRWVFMVWVRPFIMFLREPIVLCLSLLSGFSDALIFTFLQSYTPVYKQWHFTTITTGLAFLPLMVGYLIAYFSFLPWIRRHCKIQERDPDGLQPEARLYWLLWVAPLLSIGLFGFAWTSLGPPHVHWIAPMIFSSLIATANYAIYMATVDYMIASYGPYAASATGGNGFARDFLAGIAAMYSLPMYQHMGTEHKLEWPSTFLGFMAILFTIPIYVFYWKGPWIRELSPFAQTLASDRKAAGRRVSSCGSGDPDPVERYLSSRSDLPERCSSHSHHGSN</sequence>
<evidence type="ECO:0000256" key="2">
    <source>
        <dbReference type="ARBA" id="ARBA00022692"/>
    </source>
</evidence>
<dbReference type="InterPro" id="IPR020846">
    <property type="entry name" value="MFS_dom"/>
</dbReference>
<evidence type="ECO:0000256" key="3">
    <source>
        <dbReference type="ARBA" id="ARBA00022989"/>
    </source>
</evidence>
<feature type="transmembrane region" description="Helical" evidence="6">
    <location>
        <begin position="243"/>
        <end position="260"/>
    </location>
</feature>
<dbReference type="PANTHER" id="PTHR23502">
    <property type="entry name" value="MAJOR FACILITATOR SUPERFAMILY"/>
    <property type="match status" value="1"/>
</dbReference>
<feature type="transmembrane region" description="Helical" evidence="6">
    <location>
        <begin position="315"/>
        <end position="334"/>
    </location>
</feature>
<organism evidence="8 9">
    <name type="scientific">Penicillium canescens</name>
    <dbReference type="NCBI Taxonomy" id="5083"/>
    <lineage>
        <taxon>Eukaryota</taxon>
        <taxon>Fungi</taxon>
        <taxon>Dikarya</taxon>
        <taxon>Ascomycota</taxon>
        <taxon>Pezizomycotina</taxon>
        <taxon>Eurotiomycetes</taxon>
        <taxon>Eurotiomycetidae</taxon>
        <taxon>Eurotiales</taxon>
        <taxon>Aspergillaceae</taxon>
        <taxon>Penicillium</taxon>
    </lineage>
</organism>
<dbReference type="SUPFAM" id="SSF103473">
    <property type="entry name" value="MFS general substrate transporter"/>
    <property type="match status" value="1"/>
</dbReference>
<feature type="transmembrane region" description="Helical" evidence="6">
    <location>
        <begin position="183"/>
        <end position="203"/>
    </location>
</feature>
<gene>
    <name evidence="8" type="ORF">N7460_006544</name>
</gene>
<feature type="transmembrane region" description="Helical" evidence="6">
    <location>
        <begin position="126"/>
        <end position="145"/>
    </location>
</feature>
<dbReference type="InterPro" id="IPR036259">
    <property type="entry name" value="MFS_trans_sf"/>
</dbReference>
<feature type="transmembrane region" description="Helical" evidence="6">
    <location>
        <begin position="354"/>
        <end position="373"/>
    </location>
</feature>
<dbReference type="GO" id="GO:0005886">
    <property type="term" value="C:plasma membrane"/>
    <property type="evidence" value="ECO:0007669"/>
    <property type="project" value="TreeGrafter"/>
</dbReference>
<feature type="compositionally biased region" description="Basic and acidic residues" evidence="5">
    <location>
        <begin position="1"/>
        <end position="19"/>
    </location>
</feature>
<evidence type="ECO:0000313" key="9">
    <source>
        <dbReference type="Proteomes" id="UP001219568"/>
    </source>
</evidence>
<protein>
    <recommendedName>
        <fullName evidence="7">Major facilitator superfamily (MFS) profile domain-containing protein</fullName>
    </recommendedName>
</protein>
<feature type="transmembrane region" description="Helical" evidence="6">
    <location>
        <begin position="496"/>
        <end position="513"/>
    </location>
</feature>
<dbReference type="FunFam" id="1.20.1250.20:FF:000088">
    <property type="entry name" value="MFS multidrug transporter, putative"/>
    <property type="match status" value="1"/>
</dbReference>
<keyword evidence="3 6" id="KW-1133">Transmembrane helix</keyword>
<keyword evidence="2 6" id="KW-0812">Transmembrane</keyword>